<dbReference type="RefSeq" id="WP_070248851.1">
    <property type="nucleotide sequence ID" value="NZ_LROM01000087.1"/>
</dbReference>
<evidence type="ECO:0000313" key="2">
    <source>
        <dbReference type="EMBL" id="OEZ99661.1"/>
    </source>
</evidence>
<reference evidence="3" key="1">
    <citation type="journal article" date="2016" name="Front. Microbiol.">
        <title>Molecular Keys to the Janthinobacterium and Duganella spp. Interaction with the Plant Pathogen Fusarium graminearum.</title>
        <authorList>
            <person name="Haack F.S."/>
            <person name="Poehlein A."/>
            <person name="Kroger C."/>
            <person name="Voigt C.A."/>
            <person name="Piepenbring M."/>
            <person name="Bode H.B."/>
            <person name="Daniel R."/>
            <person name="Schafer W."/>
            <person name="Streit W.R."/>
        </authorList>
    </citation>
    <scope>NUCLEOTIDE SEQUENCE [LARGE SCALE GENOMIC DNA]</scope>
    <source>
        <strain evidence="3">T54</strain>
    </source>
</reference>
<feature type="region of interest" description="Disordered" evidence="1">
    <location>
        <begin position="121"/>
        <end position="140"/>
    </location>
</feature>
<dbReference type="EMBL" id="LROM01000087">
    <property type="protein sequence ID" value="OEZ99661.1"/>
    <property type="molecule type" value="Genomic_DNA"/>
</dbReference>
<evidence type="ECO:0000313" key="3">
    <source>
        <dbReference type="Proteomes" id="UP000175989"/>
    </source>
</evidence>
<dbReference type="AlphaFoldDB" id="A0A1E7WL84"/>
<evidence type="ECO:0000256" key="1">
    <source>
        <dbReference type="SAM" id="MobiDB-lite"/>
    </source>
</evidence>
<dbReference type="Proteomes" id="UP000175989">
    <property type="component" value="Unassembled WGS sequence"/>
</dbReference>
<keyword evidence="3" id="KW-1185">Reference proteome</keyword>
<gene>
    <name evidence="2" type="ORF">DUPY_27060</name>
</gene>
<comment type="caution">
    <text evidence="2">The sequence shown here is derived from an EMBL/GenBank/DDBJ whole genome shotgun (WGS) entry which is preliminary data.</text>
</comment>
<protein>
    <submittedName>
        <fullName evidence="2">Uncharacterized protein</fullName>
    </submittedName>
</protein>
<proteinExistence type="predicted"/>
<accession>A0A1E7WL84</accession>
<name>A0A1E7WL84_9BURK</name>
<sequence length="140" mass="14706">MTNDNLISEAEYQAALARGKEALAIPYAVHAHFDAVHKMLSIGYTNGLSITFDVRQNSILASHADADLCEPYVTPGGDGLLFDRASLSFALPSVVAAALPADLARRKVAAVLGTVRSDKKAESSRANGAKGGRPRKSAVV</sequence>
<dbReference type="Gene3D" id="3.30.2020.40">
    <property type="entry name" value="Uncharacterised protein PF10387, DUF2442"/>
    <property type="match status" value="1"/>
</dbReference>
<dbReference type="OrthoDB" id="9156541at2"/>
<organism evidence="2 3">
    <name type="scientific">Duganella phyllosphaerae</name>
    <dbReference type="NCBI Taxonomy" id="762836"/>
    <lineage>
        <taxon>Bacteria</taxon>
        <taxon>Pseudomonadati</taxon>
        <taxon>Pseudomonadota</taxon>
        <taxon>Betaproteobacteria</taxon>
        <taxon>Burkholderiales</taxon>
        <taxon>Oxalobacteraceae</taxon>
        <taxon>Telluria group</taxon>
        <taxon>Duganella</taxon>
    </lineage>
</organism>